<gene>
    <name evidence="1" type="ORF">UFB30_06425</name>
</gene>
<dbReference type="EMBL" id="JAXQNN010000002">
    <property type="protein sequence ID" value="MDZ5711855.1"/>
    <property type="molecule type" value="Genomic_DNA"/>
</dbReference>
<evidence type="ECO:0008006" key="3">
    <source>
        <dbReference type="Google" id="ProtNLM"/>
    </source>
</evidence>
<dbReference type="Proteomes" id="UP001292084">
    <property type="component" value="Unassembled WGS sequence"/>
</dbReference>
<evidence type="ECO:0000313" key="2">
    <source>
        <dbReference type="Proteomes" id="UP001292084"/>
    </source>
</evidence>
<accession>A0ABU5KMB7</accession>
<comment type="caution">
    <text evidence="1">The sequence shown here is derived from an EMBL/GenBank/DDBJ whole genome shotgun (WGS) entry which is preliminary data.</text>
</comment>
<proteinExistence type="predicted"/>
<protein>
    <recommendedName>
        <fullName evidence="3">WYL domain-containing protein</fullName>
    </recommendedName>
</protein>
<keyword evidence="2" id="KW-1185">Reference proteome</keyword>
<reference evidence="1 2" key="1">
    <citation type="submission" date="2023-12" db="EMBL/GenBank/DDBJ databases">
        <title>Jeotgalibacillus haloalkaliphilus sp. nov., a novel salt-tolerant bacteria, isolated from the estuary of the Fenhe River into the Yellow River.</title>
        <authorList>
            <person name="Li Y."/>
        </authorList>
    </citation>
    <scope>NUCLEOTIDE SEQUENCE [LARGE SCALE GENOMIC DNA]</scope>
    <source>
        <strain evidence="1 2">HH7-29</strain>
    </source>
</reference>
<sequence length="75" mass="8970">MNLIRWSYAGRGRVRAYFEEFPHSVVHLSRIRRKYFVRFVDWNKLDAVVSREDLLAIEKAVNEALADEFTIKNQK</sequence>
<evidence type="ECO:0000313" key="1">
    <source>
        <dbReference type="EMBL" id="MDZ5711855.1"/>
    </source>
</evidence>
<organism evidence="1 2">
    <name type="scientific">Jeotgalibacillus haloalkalitolerans</name>
    <dbReference type="NCBI Taxonomy" id="3104292"/>
    <lineage>
        <taxon>Bacteria</taxon>
        <taxon>Bacillati</taxon>
        <taxon>Bacillota</taxon>
        <taxon>Bacilli</taxon>
        <taxon>Bacillales</taxon>
        <taxon>Caryophanaceae</taxon>
        <taxon>Jeotgalibacillus</taxon>
    </lineage>
</organism>
<dbReference type="RefSeq" id="WP_322420856.1">
    <property type="nucleotide sequence ID" value="NZ_JAXQNN010000002.1"/>
</dbReference>
<name>A0ABU5KMB7_9BACL</name>